<organism evidence="11 12">
    <name type="scientific">Arenimonas malthae CC-JY-1</name>
    <dbReference type="NCBI Taxonomy" id="1384054"/>
    <lineage>
        <taxon>Bacteria</taxon>
        <taxon>Pseudomonadati</taxon>
        <taxon>Pseudomonadota</taxon>
        <taxon>Gammaproteobacteria</taxon>
        <taxon>Lysobacterales</taxon>
        <taxon>Lysobacteraceae</taxon>
        <taxon>Arenimonas</taxon>
    </lineage>
</organism>
<feature type="active site" evidence="7">
    <location>
        <position position="77"/>
    </location>
</feature>
<evidence type="ECO:0000256" key="9">
    <source>
        <dbReference type="RuleBase" id="RU362042"/>
    </source>
</evidence>
<evidence type="ECO:0000256" key="6">
    <source>
        <dbReference type="ARBA" id="ARBA00022801"/>
    </source>
</evidence>
<dbReference type="PROSITE" id="PS00760">
    <property type="entry name" value="SPASE_I_2"/>
    <property type="match status" value="1"/>
</dbReference>
<comment type="similarity">
    <text evidence="2 9">Belongs to the peptidase S26 family.</text>
</comment>
<evidence type="ECO:0000259" key="10">
    <source>
        <dbReference type="Pfam" id="PF10502"/>
    </source>
</evidence>
<evidence type="ECO:0000256" key="1">
    <source>
        <dbReference type="ARBA" id="ARBA00000677"/>
    </source>
</evidence>
<sequence>MKIDLALILTSLAALTGLVWLIDRLAFAPKRKLMQAEGEEIAEPVWVDYARQLFPVIFIVLVLRSFLAEPFRIPSSSMMPTLLVGDFILVNKFAYGLRLPVANTKVVPVGEPARGDVVVFRYPGMGPDDPRAGADYIKRIVGLPGDRIAFRDQTVFVNDQPVAKKPDGVYVDGSRGRDSMTGATQFEVDLGGRVHKTLETSPFSSPRAEGVWEVPAGHFFVMGDNRDRSEDSRYWGFVPEQNLVGKAFVIWLNCEGWFCSGAFDYTRIGDTIR</sequence>
<keyword evidence="5 8" id="KW-0645">Protease</keyword>
<keyword evidence="6 8" id="KW-0378">Hydrolase</keyword>
<dbReference type="GO" id="GO:0009003">
    <property type="term" value="F:signal peptidase activity"/>
    <property type="evidence" value="ECO:0007669"/>
    <property type="project" value="UniProtKB-EC"/>
</dbReference>
<dbReference type="SUPFAM" id="SSF51306">
    <property type="entry name" value="LexA/Signal peptidase"/>
    <property type="match status" value="1"/>
</dbReference>
<dbReference type="PRINTS" id="PR00727">
    <property type="entry name" value="LEADERPTASE"/>
</dbReference>
<evidence type="ECO:0000256" key="2">
    <source>
        <dbReference type="ARBA" id="ARBA00009370"/>
    </source>
</evidence>
<comment type="caution">
    <text evidence="11">The sequence shown here is derived from an EMBL/GenBank/DDBJ whole genome shotgun (WGS) entry which is preliminary data.</text>
</comment>
<dbReference type="InterPro" id="IPR036286">
    <property type="entry name" value="LexA/Signal_pep-like_sf"/>
</dbReference>
<proteinExistence type="inferred from homology"/>
<feature type="active site" evidence="7">
    <location>
        <position position="138"/>
    </location>
</feature>
<dbReference type="STRING" id="1384054.N790_10895"/>
<evidence type="ECO:0000256" key="7">
    <source>
        <dbReference type="PIRSR" id="PIRSR600223-1"/>
    </source>
</evidence>
<dbReference type="PANTHER" id="PTHR43390">
    <property type="entry name" value="SIGNAL PEPTIDASE I"/>
    <property type="match status" value="1"/>
</dbReference>
<gene>
    <name evidence="11" type="ORF">N790_10895</name>
</gene>
<feature type="domain" description="Peptidase S26" evidence="10">
    <location>
        <begin position="47"/>
        <end position="251"/>
    </location>
</feature>
<keyword evidence="12" id="KW-1185">Reference proteome</keyword>
<dbReference type="eggNOG" id="COG0681">
    <property type="taxonomic scope" value="Bacteria"/>
</dbReference>
<dbReference type="Pfam" id="PF10502">
    <property type="entry name" value="Peptidase_S26"/>
    <property type="match status" value="1"/>
</dbReference>
<dbReference type="InterPro" id="IPR019533">
    <property type="entry name" value="Peptidase_S26"/>
</dbReference>
<dbReference type="OrthoDB" id="9815782at2"/>
<protein>
    <recommendedName>
        <fullName evidence="4 8">Signal peptidase I</fullName>
        <ecNumber evidence="3 8">3.4.21.89</ecNumber>
    </recommendedName>
</protein>
<evidence type="ECO:0000256" key="5">
    <source>
        <dbReference type="ARBA" id="ARBA00022670"/>
    </source>
</evidence>
<dbReference type="InterPro" id="IPR000223">
    <property type="entry name" value="Pept_S26A_signal_pept_1"/>
</dbReference>
<dbReference type="PROSITE" id="PS00501">
    <property type="entry name" value="SPASE_I_1"/>
    <property type="match status" value="1"/>
</dbReference>
<dbReference type="InterPro" id="IPR019757">
    <property type="entry name" value="Pept_S26A_signal_pept_1_Lys-AS"/>
</dbReference>
<evidence type="ECO:0000256" key="4">
    <source>
        <dbReference type="ARBA" id="ARBA00019232"/>
    </source>
</evidence>
<dbReference type="Gene3D" id="2.10.109.10">
    <property type="entry name" value="Umud Fragment, subunit A"/>
    <property type="match status" value="1"/>
</dbReference>
<dbReference type="PROSITE" id="PS00761">
    <property type="entry name" value="SPASE_I_3"/>
    <property type="match status" value="1"/>
</dbReference>
<dbReference type="GO" id="GO:0006465">
    <property type="term" value="P:signal peptide processing"/>
    <property type="evidence" value="ECO:0007669"/>
    <property type="project" value="InterPro"/>
</dbReference>
<evidence type="ECO:0000256" key="8">
    <source>
        <dbReference type="RuleBase" id="RU003993"/>
    </source>
</evidence>
<evidence type="ECO:0000256" key="3">
    <source>
        <dbReference type="ARBA" id="ARBA00013208"/>
    </source>
</evidence>
<evidence type="ECO:0000313" key="12">
    <source>
        <dbReference type="Proteomes" id="UP000029392"/>
    </source>
</evidence>
<dbReference type="PATRIC" id="fig|1384054.3.peg.2335"/>
<dbReference type="CDD" id="cd06530">
    <property type="entry name" value="S26_SPase_I"/>
    <property type="match status" value="1"/>
</dbReference>
<dbReference type="PANTHER" id="PTHR43390:SF1">
    <property type="entry name" value="CHLOROPLAST PROCESSING PEPTIDASE"/>
    <property type="match status" value="1"/>
</dbReference>
<dbReference type="EC" id="3.4.21.89" evidence="3 8"/>
<dbReference type="Proteomes" id="UP000029392">
    <property type="component" value="Unassembled WGS sequence"/>
</dbReference>
<dbReference type="NCBIfam" id="TIGR02227">
    <property type="entry name" value="sigpep_I_bact"/>
    <property type="match status" value="1"/>
</dbReference>
<dbReference type="InterPro" id="IPR019758">
    <property type="entry name" value="Pept_S26A_signal_pept_1_CS"/>
</dbReference>
<dbReference type="EMBL" id="AVCH01000192">
    <property type="protein sequence ID" value="KFN43742.1"/>
    <property type="molecule type" value="Genomic_DNA"/>
</dbReference>
<reference evidence="11 12" key="1">
    <citation type="submission" date="2013-09" db="EMBL/GenBank/DDBJ databases">
        <title>Genome sequencing of Arenimonas malthae.</title>
        <authorList>
            <person name="Chen F."/>
            <person name="Wang G."/>
        </authorList>
    </citation>
    <scope>NUCLEOTIDE SEQUENCE [LARGE SCALE GENOMIC DNA]</scope>
    <source>
        <strain evidence="11 12">CC-JY-1</strain>
    </source>
</reference>
<dbReference type="AlphaFoldDB" id="A0A091AWT4"/>
<dbReference type="GO" id="GO:0004252">
    <property type="term" value="F:serine-type endopeptidase activity"/>
    <property type="evidence" value="ECO:0007669"/>
    <property type="project" value="InterPro"/>
</dbReference>
<name>A0A091AWT4_9GAMM</name>
<comment type="subcellular location">
    <subcellularLocation>
        <location evidence="9">Membrane</location>
        <topology evidence="9">Multi-pass membrane protein</topology>
    </subcellularLocation>
</comment>
<comment type="catalytic activity">
    <reaction evidence="1 8">
        <text>Cleavage of hydrophobic, N-terminal signal or leader sequences from secreted and periplasmic proteins.</text>
        <dbReference type="EC" id="3.4.21.89"/>
    </reaction>
</comment>
<dbReference type="InterPro" id="IPR019756">
    <property type="entry name" value="Pept_S26A_signal_pept_1_Ser-AS"/>
</dbReference>
<evidence type="ECO:0000313" key="11">
    <source>
        <dbReference type="EMBL" id="KFN43742.1"/>
    </source>
</evidence>
<dbReference type="GO" id="GO:0016020">
    <property type="term" value="C:membrane"/>
    <property type="evidence" value="ECO:0007669"/>
    <property type="project" value="UniProtKB-SubCell"/>
</dbReference>
<accession>A0A091AWT4</accession>